<feature type="non-terminal residue" evidence="6">
    <location>
        <position position="77"/>
    </location>
</feature>
<dbReference type="GeneID" id="19307254"/>
<organism evidence="6 7">
    <name type="scientific">Gloeophyllum trabeum (strain ATCC 11539 / FP-39264 / Madison 617)</name>
    <name type="common">Brown rot fungus</name>
    <dbReference type="NCBI Taxonomy" id="670483"/>
    <lineage>
        <taxon>Eukaryota</taxon>
        <taxon>Fungi</taxon>
        <taxon>Dikarya</taxon>
        <taxon>Basidiomycota</taxon>
        <taxon>Agaricomycotina</taxon>
        <taxon>Agaricomycetes</taxon>
        <taxon>Gloeophyllales</taxon>
        <taxon>Gloeophyllaceae</taxon>
        <taxon>Gloeophyllum</taxon>
    </lineage>
</organism>
<keyword evidence="7" id="KW-1185">Reference proteome</keyword>
<evidence type="ECO:0000313" key="7">
    <source>
        <dbReference type="Proteomes" id="UP000030669"/>
    </source>
</evidence>
<comment type="similarity">
    <text evidence="2">Belongs to the Mediator complex subunit 27 family.</text>
</comment>
<evidence type="ECO:0000256" key="4">
    <source>
        <dbReference type="ARBA" id="ARBA00023163"/>
    </source>
</evidence>
<dbReference type="AlphaFoldDB" id="S7RVR8"/>
<sequence>MTAFGPREKKSPHTRSDYVIYEKLSQQVAKMLQSHPTVCFQTVMGLLSSYEGLFTQRCATCQRVLSAEGHVPPVARL</sequence>
<proteinExistence type="inferred from homology"/>
<dbReference type="GO" id="GO:0016592">
    <property type="term" value="C:mediator complex"/>
    <property type="evidence" value="ECO:0007669"/>
    <property type="project" value="InterPro"/>
</dbReference>
<evidence type="ECO:0000313" key="6">
    <source>
        <dbReference type="EMBL" id="EPQ57369.1"/>
    </source>
</evidence>
<keyword evidence="5" id="KW-0539">Nucleus</keyword>
<evidence type="ECO:0000256" key="3">
    <source>
        <dbReference type="ARBA" id="ARBA00023015"/>
    </source>
</evidence>
<dbReference type="OMA" id="ARHGSCF"/>
<protein>
    <submittedName>
        <fullName evidence="6">Uncharacterized protein</fullName>
    </submittedName>
</protein>
<dbReference type="EMBL" id="KB469299">
    <property type="protein sequence ID" value="EPQ57369.1"/>
    <property type="molecule type" value="Genomic_DNA"/>
</dbReference>
<evidence type="ECO:0000256" key="2">
    <source>
        <dbReference type="ARBA" id="ARBA00008048"/>
    </source>
</evidence>
<dbReference type="KEGG" id="gtr:GLOTRDRAFT_58681"/>
<gene>
    <name evidence="6" type="ORF">GLOTRDRAFT_58681</name>
</gene>
<comment type="subcellular location">
    <subcellularLocation>
        <location evidence="1">Nucleus</location>
    </subcellularLocation>
</comment>
<dbReference type="RefSeq" id="XP_007864478.1">
    <property type="nucleotide sequence ID" value="XM_007866287.1"/>
</dbReference>
<keyword evidence="3" id="KW-0805">Transcription regulation</keyword>
<dbReference type="InterPro" id="IPR021627">
    <property type="entry name" value="Mediator_Med27"/>
</dbReference>
<evidence type="ECO:0000256" key="5">
    <source>
        <dbReference type="ARBA" id="ARBA00023242"/>
    </source>
</evidence>
<dbReference type="eggNOG" id="ENOG502SQH9">
    <property type="taxonomic scope" value="Eukaryota"/>
</dbReference>
<dbReference type="HOGENOM" id="CLU_159036_0_0_1"/>
<evidence type="ECO:0000256" key="1">
    <source>
        <dbReference type="ARBA" id="ARBA00004123"/>
    </source>
</evidence>
<reference evidence="6 7" key="1">
    <citation type="journal article" date="2012" name="Science">
        <title>The Paleozoic origin of enzymatic lignin decomposition reconstructed from 31 fungal genomes.</title>
        <authorList>
            <person name="Floudas D."/>
            <person name="Binder M."/>
            <person name="Riley R."/>
            <person name="Barry K."/>
            <person name="Blanchette R.A."/>
            <person name="Henrissat B."/>
            <person name="Martinez A.T."/>
            <person name="Otillar R."/>
            <person name="Spatafora J.W."/>
            <person name="Yadav J.S."/>
            <person name="Aerts A."/>
            <person name="Benoit I."/>
            <person name="Boyd A."/>
            <person name="Carlson A."/>
            <person name="Copeland A."/>
            <person name="Coutinho P.M."/>
            <person name="de Vries R.P."/>
            <person name="Ferreira P."/>
            <person name="Findley K."/>
            <person name="Foster B."/>
            <person name="Gaskell J."/>
            <person name="Glotzer D."/>
            <person name="Gorecki P."/>
            <person name="Heitman J."/>
            <person name="Hesse C."/>
            <person name="Hori C."/>
            <person name="Igarashi K."/>
            <person name="Jurgens J.A."/>
            <person name="Kallen N."/>
            <person name="Kersten P."/>
            <person name="Kohler A."/>
            <person name="Kuees U."/>
            <person name="Kumar T.K.A."/>
            <person name="Kuo A."/>
            <person name="LaButti K."/>
            <person name="Larrondo L.F."/>
            <person name="Lindquist E."/>
            <person name="Ling A."/>
            <person name="Lombard V."/>
            <person name="Lucas S."/>
            <person name="Lundell T."/>
            <person name="Martin R."/>
            <person name="McLaughlin D.J."/>
            <person name="Morgenstern I."/>
            <person name="Morin E."/>
            <person name="Murat C."/>
            <person name="Nagy L.G."/>
            <person name="Nolan M."/>
            <person name="Ohm R.A."/>
            <person name="Patyshakuliyeva A."/>
            <person name="Rokas A."/>
            <person name="Ruiz-Duenas F.J."/>
            <person name="Sabat G."/>
            <person name="Salamov A."/>
            <person name="Samejima M."/>
            <person name="Schmutz J."/>
            <person name="Slot J.C."/>
            <person name="St John F."/>
            <person name="Stenlid J."/>
            <person name="Sun H."/>
            <person name="Sun S."/>
            <person name="Syed K."/>
            <person name="Tsang A."/>
            <person name="Wiebenga A."/>
            <person name="Young D."/>
            <person name="Pisabarro A."/>
            <person name="Eastwood D.C."/>
            <person name="Martin F."/>
            <person name="Cullen D."/>
            <person name="Grigoriev I.V."/>
            <person name="Hibbett D.S."/>
        </authorList>
    </citation>
    <scope>NUCLEOTIDE SEQUENCE [LARGE SCALE GENOMIC DNA]</scope>
    <source>
        <strain evidence="6 7">ATCC 11539</strain>
    </source>
</reference>
<dbReference type="OrthoDB" id="10261040at2759"/>
<dbReference type="Proteomes" id="UP000030669">
    <property type="component" value="Unassembled WGS sequence"/>
</dbReference>
<dbReference type="Pfam" id="PF11571">
    <property type="entry name" value="Med27"/>
    <property type="match status" value="1"/>
</dbReference>
<name>S7RVR8_GLOTA</name>
<keyword evidence="4" id="KW-0804">Transcription</keyword>
<accession>S7RVR8</accession>